<reference evidence="3 4" key="1">
    <citation type="journal article" date="2020" name="Cell Host Microbe">
        <title>Functional and Genomic Variation between Human-Derived Isolates of Lachnospiraceae Reveals Inter- and Intra-Species Diversity.</title>
        <authorList>
            <person name="Sorbara M.T."/>
            <person name="Littmann E.R."/>
            <person name="Fontana E."/>
            <person name="Moody T.U."/>
            <person name="Kohout C.E."/>
            <person name="Gjonbalaj M."/>
            <person name="Eaton V."/>
            <person name="Seok R."/>
            <person name="Leiner I.M."/>
            <person name="Pamer E.G."/>
        </authorList>
    </citation>
    <scope>NUCLEOTIDE SEQUENCE [LARGE SCALE GENOMIC DNA]</scope>
    <source>
        <strain evidence="3 4">MSK.1.17</strain>
    </source>
</reference>
<evidence type="ECO:0000259" key="1">
    <source>
        <dbReference type="Pfam" id="PF07045"/>
    </source>
</evidence>
<dbReference type="Pfam" id="PF07045">
    <property type="entry name" value="DUF1330"/>
    <property type="match status" value="1"/>
</dbReference>
<dbReference type="PANTHER" id="PTHR41521">
    <property type="match status" value="1"/>
</dbReference>
<dbReference type="Proteomes" id="UP001299608">
    <property type="component" value="Unassembled WGS sequence"/>
</dbReference>
<evidence type="ECO:0000313" key="3">
    <source>
        <dbReference type="EMBL" id="NSJ52422.1"/>
    </source>
</evidence>
<reference evidence="2" key="3">
    <citation type="submission" date="2022-01" db="EMBL/GenBank/DDBJ databases">
        <title>Collection of gut derived symbiotic bacterial strains cultured from healthy donors.</title>
        <authorList>
            <person name="Lin H."/>
            <person name="Kohout C."/>
            <person name="Waligurski E."/>
            <person name="Pamer E.G."/>
        </authorList>
    </citation>
    <scope>NUCLEOTIDE SEQUENCE</scope>
    <source>
        <strain evidence="2">DFI.6.55</strain>
    </source>
</reference>
<evidence type="ECO:0000313" key="4">
    <source>
        <dbReference type="Proteomes" id="UP000669239"/>
    </source>
</evidence>
<dbReference type="RefSeq" id="WP_117563461.1">
    <property type="nucleotide sequence ID" value="NZ_JAAITT010000071.1"/>
</dbReference>
<dbReference type="EMBL" id="JAAITT010000071">
    <property type="protein sequence ID" value="NSJ52422.1"/>
    <property type="molecule type" value="Genomic_DNA"/>
</dbReference>
<dbReference type="Proteomes" id="UP000669239">
    <property type="component" value="Unassembled WGS sequence"/>
</dbReference>
<protein>
    <submittedName>
        <fullName evidence="2">DUF1330 domain-containing protein</fullName>
    </submittedName>
</protein>
<evidence type="ECO:0000313" key="5">
    <source>
        <dbReference type="Proteomes" id="UP001299608"/>
    </source>
</evidence>
<dbReference type="AlphaFoldDB" id="A0AAX1SBH9"/>
<feature type="domain" description="DUF1330" evidence="1">
    <location>
        <begin position="19"/>
        <end position="97"/>
    </location>
</feature>
<evidence type="ECO:0000313" key="2">
    <source>
        <dbReference type="EMBL" id="MCG4749215.1"/>
    </source>
</evidence>
<proteinExistence type="predicted"/>
<sequence>MATYFIVCVYHDKERGWGEYEEYIRLVKPIVEEYGGRYIVRSEAVETLDRRWEPERVIAIRFPDRGSLDACFGSEAYQRIMEKRTSSVDSRAVIVPGI</sequence>
<dbReference type="SUPFAM" id="SSF54909">
    <property type="entry name" value="Dimeric alpha+beta barrel"/>
    <property type="match status" value="1"/>
</dbReference>
<organism evidence="2 5">
    <name type="scientific">Enterocloster aldenensis</name>
    <dbReference type="NCBI Taxonomy" id="358742"/>
    <lineage>
        <taxon>Bacteria</taxon>
        <taxon>Bacillati</taxon>
        <taxon>Bacillota</taxon>
        <taxon>Clostridia</taxon>
        <taxon>Lachnospirales</taxon>
        <taxon>Lachnospiraceae</taxon>
        <taxon>Enterocloster</taxon>
    </lineage>
</organism>
<gene>
    <name evidence="3" type="ORF">G5B36_27615</name>
    <name evidence="2" type="ORF">L0N08_27790</name>
</gene>
<reference evidence="3" key="2">
    <citation type="submission" date="2020-02" db="EMBL/GenBank/DDBJ databases">
        <authorList>
            <person name="Littmann E."/>
            <person name="Sorbara M."/>
        </authorList>
    </citation>
    <scope>NUCLEOTIDE SEQUENCE</scope>
    <source>
        <strain evidence="3">MSK.1.17</strain>
    </source>
</reference>
<dbReference type="PANTHER" id="PTHR41521:SF4">
    <property type="entry name" value="BLR0684 PROTEIN"/>
    <property type="match status" value="1"/>
</dbReference>
<comment type="caution">
    <text evidence="2">The sequence shown here is derived from an EMBL/GenBank/DDBJ whole genome shotgun (WGS) entry which is preliminary data.</text>
</comment>
<dbReference type="InterPro" id="IPR011008">
    <property type="entry name" value="Dimeric_a/b-barrel"/>
</dbReference>
<dbReference type="EMBL" id="JAKNGE010000056">
    <property type="protein sequence ID" value="MCG4749215.1"/>
    <property type="molecule type" value="Genomic_DNA"/>
</dbReference>
<keyword evidence="4" id="KW-1185">Reference proteome</keyword>
<dbReference type="Gene3D" id="3.30.70.100">
    <property type="match status" value="1"/>
</dbReference>
<accession>A0AAX1SBH9</accession>
<dbReference type="InterPro" id="IPR010753">
    <property type="entry name" value="DUF1330"/>
</dbReference>
<name>A0AAX1SBH9_9FIRM</name>